<evidence type="ECO:0000259" key="6">
    <source>
        <dbReference type="Pfam" id="PF10277"/>
    </source>
</evidence>
<feature type="transmembrane region" description="Helical" evidence="5">
    <location>
        <begin position="244"/>
        <end position="262"/>
    </location>
</feature>
<keyword evidence="3 5" id="KW-1133">Transmembrane helix</keyword>
<dbReference type="GeneID" id="43592084"/>
<sequence length="318" mass="35973">MDTKANVSQVTISSQLSASTSRGRQRFWRFFYSSYILLPILAAFTWCLGLLLLVILWVRAGSPRYTPTTADVPFISDLGAAFEGFFLTICCLVIIFYFSSVCVIRWLRQRGRLPEHTNRKEQVFSWLAIVFCFIGCAGLFTLAKWNDREYPKPHWIGTMVFILGTAFSAGFQTLEVWCMKKEHPDRQHLQRNSYLKLACVLADIIIAIAFGALYAYCGGGTGPTATHTYEQCDEMTSNASYLEWTIAFGLNLYFLTLALDLYPSWKKSPRYAAKLEEWERMNNTSASTSTKKPMVGEVGEGEVVVEPKLRAGRFAEAV</sequence>
<dbReference type="Pfam" id="PF10277">
    <property type="entry name" value="Frag1"/>
    <property type="match status" value="1"/>
</dbReference>
<proteinExistence type="predicted"/>
<dbReference type="AlphaFoldDB" id="A0AAJ8MY54"/>
<dbReference type="RefSeq" id="XP_065823586.1">
    <property type="nucleotide sequence ID" value="XM_065967514.1"/>
</dbReference>
<evidence type="ECO:0000256" key="1">
    <source>
        <dbReference type="ARBA" id="ARBA00004127"/>
    </source>
</evidence>
<reference evidence="7" key="2">
    <citation type="submission" date="2024-01" db="EMBL/GenBank/DDBJ databases">
        <title>Comparative genomics of Cryptococcus and Kwoniella reveals pathogenesis evolution and contrasting modes of karyotype evolution via chromosome fusion or intercentromeric recombination.</title>
        <authorList>
            <person name="Coelho M.A."/>
            <person name="David-Palma M."/>
            <person name="Shea T."/>
            <person name="Bowers K."/>
            <person name="McGinley-Smith S."/>
            <person name="Mohammad A.W."/>
            <person name="Gnirke A."/>
            <person name="Yurkov A.M."/>
            <person name="Nowrousian M."/>
            <person name="Sun S."/>
            <person name="Cuomo C.A."/>
            <person name="Heitman J."/>
        </authorList>
    </citation>
    <scope>NUCLEOTIDE SEQUENCE</scope>
    <source>
        <strain evidence="7">CBS 12478</strain>
    </source>
</reference>
<feature type="domain" description="CWH43-like N-terminal" evidence="6">
    <location>
        <begin position="35"/>
        <end position="263"/>
    </location>
</feature>
<evidence type="ECO:0000256" key="5">
    <source>
        <dbReference type="SAM" id="Phobius"/>
    </source>
</evidence>
<organism evidence="7 8">
    <name type="scientific">Kwoniella shandongensis</name>
    <dbReference type="NCBI Taxonomy" id="1734106"/>
    <lineage>
        <taxon>Eukaryota</taxon>
        <taxon>Fungi</taxon>
        <taxon>Dikarya</taxon>
        <taxon>Basidiomycota</taxon>
        <taxon>Agaricomycotina</taxon>
        <taxon>Tremellomycetes</taxon>
        <taxon>Tremellales</taxon>
        <taxon>Cryptococcaceae</taxon>
        <taxon>Kwoniella</taxon>
    </lineage>
</organism>
<evidence type="ECO:0000256" key="3">
    <source>
        <dbReference type="ARBA" id="ARBA00022989"/>
    </source>
</evidence>
<dbReference type="InterPro" id="IPR050911">
    <property type="entry name" value="DRAM/TMEM150_Autophagy_Mod"/>
</dbReference>
<dbReference type="PANTHER" id="PTHR21324:SF2">
    <property type="entry name" value="EG:22E5.9 PROTEIN"/>
    <property type="match status" value="1"/>
</dbReference>
<dbReference type="PANTHER" id="PTHR21324">
    <property type="entry name" value="FASTING-INDUCIBLE INTEGRAL MEMBRANE PROTEIN TM6P1-RELATED"/>
    <property type="match status" value="1"/>
</dbReference>
<feature type="transmembrane region" description="Helical" evidence="5">
    <location>
        <begin position="78"/>
        <end position="103"/>
    </location>
</feature>
<evidence type="ECO:0000313" key="8">
    <source>
        <dbReference type="Proteomes" id="UP000322225"/>
    </source>
</evidence>
<name>A0AAJ8MY54_9TREE</name>
<feature type="transmembrane region" description="Helical" evidence="5">
    <location>
        <begin position="123"/>
        <end position="143"/>
    </location>
</feature>
<keyword evidence="2 5" id="KW-0812">Transmembrane</keyword>
<reference evidence="7" key="1">
    <citation type="submission" date="2017-08" db="EMBL/GenBank/DDBJ databases">
        <authorList>
            <person name="Cuomo C."/>
            <person name="Billmyre B."/>
            <person name="Heitman J."/>
        </authorList>
    </citation>
    <scope>NUCLEOTIDE SEQUENCE</scope>
    <source>
        <strain evidence="7">CBS 12478</strain>
    </source>
</reference>
<dbReference type="KEGG" id="ksn:43592084"/>
<comment type="subcellular location">
    <subcellularLocation>
        <location evidence="1">Endomembrane system</location>
        <topology evidence="1">Multi-pass membrane protein</topology>
    </subcellularLocation>
</comment>
<evidence type="ECO:0000256" key="2">
    <source>
        <dbReference type="ARBA" id="ARBA00022692"/>
    </source>
</evidence>
<keyword evidence="4 5" id="KW-0472">Membrane</keyword>
<feature type="transmembrane region" description="Helical" evidence="5">
    <location>
        <begin position="194"/>
        <end position="216"/>
    </location>
</feature>
<dbReference type="GO" id="GO:0005886">
    <property type="term" value="C:plasma membrane"/>
    <property type="evidence" value="ECO:0007669"/>
    <property type="project" value="TreeGrafter"/>
</dbReference>
<feature type="transmembrane region" description="Helical" evidence="5">
    <location>
        <begin position="30"/>
        <end position="58"/>
    </location>
</feature>
<dbReference type="Proteomes" id="UP000322225">
    <property type="component" value="Chromosome 8"/>
</dbReference>
<keyword evidence="8" id="KW-1185">Reference proteome</keyword>
<feature type="transmembrane region" description="Helical" evidence="5">
    <location>
        <begin position="155"/>
        <end position="174"/>
    </location>
</feature>
<protein>
    <recommendedName>
        <fullName evidence="6">CWH43-like N-terminal domain-containing protein</fullName>
    </recommendedName>
</protein>
<accession>A0AAJ8MY54</accession>
<dbReference type="EMBL" id="CP144058">
    <property type="protein sequence ID" value="WWD20033.1"/>
    <property type="molecule type" value="Genomic_DNA"/>
</dbReference>
<dbReference type="InterPro" id="IPR019402">
    <property type="entry name" value="CWH43_N"/>
</dbReference>
<evidence type="ECO:0000313" key="7">
    <source>
        <dbReference type="EMBL" id="WWD20033.1"/>
    </source>
</evidence>
<gene>
    <name evidence="7" type="ORF">CI109_104506</name>
</gene>
<dbReference type="GO" id="GO:0012505">
    <property type="term" value="C:endomembrane system"/>
    <property type="evidence" value="ECO:0007669"/>
    <property type="project" value="UniProtKB-SubCell"/>
</dbReference>
<evidence type="ECO:0000256" key="4">
    <source>
        <dbReference type="ARBA" id="ARBA00023136"/>
    </source>
</evidence>